<reference evidence="1" key="1">
    <citation type="submission" date="2023-06" db="EMBL/GenBank/DDBJ databases">
        <title>Genomic analysis of the entomopathogenic nematode Steinernema hermaphroditum.</title>
        <authorList>
            <person name="Schwarz E.M."/>
            <person name="Heppert J.K."/>
            <person name="Baniya A."/>
            <person name="Schwartz H.T."/>
            <person name="Tan C.-H."/>
            <person name="Antoshechkin I."/>
            <person name="Sternberg P.W."/>
            <person name="Goodrich-Blair H."/>
            <person name="Dillman A.R."/>
        </authorList>
    </citation>
    <scope>NUCLEOTIDE SEQUENCE</scope>
    <source>
        <strain evidence="1">PS9179</strain>
        <tissue evidence="1">Whole animal</tissue>
    </source>
</reference>
<comment type="caution">
    <text evidence="1">The sequence shown here is derived from an EMBL/GenBank/DDBJ whole genome shotgun (WGS) entry which is preliminary data.</text>
</comment>
<proteinExistence type="predicted"/>
<accession>A0AA39HEI4</accession>
<dbReference type="AlphaFoldDB" id="A0AA39HEI4"/>
<dbReference type="Proteomes" id="UP001175271">
    <property type="component" value="Unassembled WGS sequence"/>
</dbReference>
<gene>
    <name evidence="1" type="ORF">QR680_016713</name>
</gene>
<evidence type="ECO:0000313" key="2">
    <source>
        <dbReference type="Proteomes" id="UP001175271"/>
    </source>
</evidence>
<organism evidence="1 2">
    <name type="scientific">Steinernema hermaphroditum</name>
    <dbReference type="NCBI Taxonomy" id="289476"/>
    <lineage>
        <taxon>Eukaryota</taxon>
        <taxon>Metazoa</taxon>
        <taxon>Ecdysozoa</taxon>
        <taxon>Nematoda</taxon>
        <taxon>Chromadorea</taxon>
        <taxon>Rhabditida</taxon>
        <taxon>Tylenchina</taxon>
        <taxon>Panagrolaimomorpha</taxon>
        <taxon>Strongyloidoidea</taxon>
        <taxon>Steinernematidae</taxon>
        <taxon>Steinernema</taxon>
    </lineage>
</organism>
<name>A0AA39HEI4_9BILA</name>
<evidence type="ECO:0000313" key="1">
    <source>
        <dbReference type="EMBL" id="KAK0403092.1"/>
    </source>
</evidence>
<sequence length="225" mass="24984">MAHFSLEDFSRVGDETLMNNLMKPLIGQVSVIEGVTNNQTNVILNGADGKKITLVIHKSRDEVYENLKFRQKQYILLRGFGLKALDDGGPLALTWETGCAVERIGQTSLSNLDLFEENGGICSGVVVLKSFSIDYHKGCLIMNCSDLHGQDLLFTAYNSHSGNSMLSTTFYDILKSNQAQSDDIIKISNFCVIPAPNGNRQYRLRKDSKVGFIPKMPVHMYGNGR</sequence>
<dbReference type="EMBL" id="JAUCMV010000004">
    <property type="protein sequence ID" value="KAK0403092.1"/>
    <property type="molecule type" value="Genomic_DNA"/>
</dbReference>
<protein>
    <submittedName>
        <fullName evidence="1">Uncharacterized protein</fullName>
    </submittedName>
</protein>
<keyword evidence="2" id="KW-1185">Reference proteome</keyword>